<accession>A0A917H1D3</accession>
<feature type="transmembrane region" description="Helical" evidence="7">
    <location>
        <begin position="48"/>
        <end position="71"/>
    </location>
</feature>
<feature type="transmembrane region" description="Helical" evidence="7">
    <location>
        <begin position="77"/>
        <end position="101"/>
    </location>
</feature>
<feature type="transmembrane region" description="Helical" evidence="7">
    <location>
        <begin position="221"/>
        <end position="239"/>
    </location>
</feature>
<gene>
    <name evidence="8" type="ORF">GCM10011585_02520</name>
</gene>
<dbReference type="PANTHER" id="PTHR30589:SF0">
    <property type="entry name" value="PHOSPHATIDYLGLYCEROL--PROLIPOPROTEIN DIACYLGLYCERYL TRANSFERASE"/>
    <property type="match status" value="1"/>
</dbReference>
<sequence>MHPTLLHFGHITLPTFGVLAALGLMAGLALSLRTAVSAGLSPDRLWNAGLFVLLSAFVLSRVLLIVLYLHAFLTYPILLLAVPSLTPLGILLTGIVTVLYLRVRRLPLLATLDAWAPCATLVWAFLALGHFAEGSDPGLVTKLPWGRPMIAGGIPLHPVALYAAMVAVLLTGVLLLHLRRRRRRGDTAAFALAAVGIAQFLLTFLRQPDPSVETLGNLLDPIQWVAIGMIVAAGIIWLWPRKLVFDAV</sequence>
<dbReference type="Pfam" id="PF01790">
    <property type="entry name" value="LGT"/>
    <property type="match status" value="1"/>
</dbReference>
<reference evidence="8" key="2">
    <citation type="submission" date="2020-09" db="EMBL/GenBank/DDBJ databases">
        <authorList>
            <person name="Sun Q."/>
            <person name="Zhou Y."/>
        </authorList>
    </citation>
    <scope>NUCLEOTIDE SEQUENCE</scope>
    <source>
        <strain evidence="8">CGMCC 1.12997</strain>
    </source>
</reference>
<keyword evidence="9" id="KW-1185">Reference proteome</keyword>
<proteinExistence type="inferred from homology"/>
<evidence type="ECO:0000313" key="9">
    <source>
        <dbReference type="Proteomes" id="UP000647241"/>
    </source>
</evidence>
<evidence type="ECO:0000256" key="5">
    <source>
        <dbReference type="ARBA" id="ARBA00022989"/>
    </source>
</evidence>
<comment type="caution">
    <text evidence="8">The sequence shown here is derived from an EMBL/GenBank/DDBJ whole genome shotgun (WGS) entry which is preliminary data.</text>
</comment>
<dbReference type="GO" id="GO:0005886">
    <property type="term" value="C:plasma membrane"/>
    <property type="evidence" value="ECO:0007669"/>
    <property type="project" value="InterPro"/>
</dbReference>
<evidence type="ECO:0000256" key="3">
    <source>
        <dbReference type="ARBA" id="ARBA00022679"/>
    </source>
</evidence>
<reference evidence="8" key="1">
    <citation type="journal article" date="2014" name="Int. J. Syst. Evol. Microbiol.">
        <title>Complete genome sequence of Corynebacterium casei LMG S-19264T (=DSM 44701T), isolated from a smear-ripened cheese.</title>
        <authorList>
            <consortium name="US DOE Joint Genome Institute (JGI-PGF)"/>
            <person name="Walter F."/>
            <person name="Albersmeier A."/>
            <person name="Kalinowski J."/>
            <person name="Ruckert C."/>
        </authorList>
    </citation>
    <scope>NUCLEOTIDE SEQUENCE</scope>
    <source>
        <strain evidence="8">CGMCC 1.12997</strain>
    </source>
</reference>
<keyword evidence="2" id="KW-1003">Cell membrane</keyword>
<evidence type="ECO:0008006" key="10">
    <source>
        <dbReference type="Google" id="ProtNLM"/>
    </source>
</evidence>
<feature type="transmembrane region" description="Helical" evidence="7">
    <location>
        <begin position="188"/>
        <end position="205"/>
    </location>
</feature>
<dbReference type="Proteomes" id="UP000647241">
    <property type="component" value="Unassembled WGS sequence"/>
</dbReference>
<dbReference type="GO" id="GO:0008961">
    <property type="term" value="F:phosphatidylglycerol-prolipoprotein diacylglyceryl transferase activity"/>
    <property type="evidence" value="ECO:0007669"/>
    <property type="project" value="InterPro"/>
</dbReference>
<feature type="transmembrane region" description="Helical" evidence="7">
    <location>
        <begin position="108"/>
        <end position="132"/>
    </location>
</feature>
<evidence type="ECO:0000313" key="8">
    <source>
        <dbReference type="EMBL" id="GGG64420.1"/>
    </source>
</evidence>
<feature type="transmembrane region" description="Helical" evidence="7">
    <location>
        <begin position="152"/>
        <end position="176"/>
    </location>
</feature>
<evidence type="ECO:0000256" key="4">
    <source>
        <dbReference type="ARBA" id="ARBA00022692"/>
    </source>
</evidence>
<keyword evidence="3" id="KW-0808">Transferase</keyword>
<keyword evidence="6 7" id="KW-0472">Membrane</keyword>
<name>A0A917H1D3_9BACT</name>
<dbReference type="GO" id="GO:0042158">
    <property type="term" value="P:lipoprotein biosynthetic process"/>
    <property type="evidence" value="ECO:0007669"/>
    <property type="project" value="InterPro"/>
</dbReference>
<dbReference type="PANTHER" id="PTHR30589">
    <property type="entry name" value="PROLIPOPROTEIN DIACYLGLYCERYL TRANSFERASE"/>
    <property type="match status" value="1"/>
</dbReference>
<keyword evidence="5 7" id="KW-1133">Transmembrane helix</keyword>
<keyword evidence="4 7" id="KW-0812">Transmembrane</keyword>
<dbReference type="EMBL" id="BMGT01000001">
    <property type="protein sequence ID" value="GGG64420.1"/>
    <property type="molecule type" value="Genomic_DNA"/>
</dbReference>
<evidence type="ECO:0000256" key="1">
    <source>
        <dbReference type="ARBA" id="ARBA00007150"/>
    </source>
</evidence>
<feature type="transmembrane region" description="Helical" evidence="7">
    <location>
        <begin position="12"/>
        <end position="36"/>
    </location>
</feature>
<organism evidence="8 9">
    <name type="scientific">Edaphobacter dinghuensis</name>
    <dbReference type="NCBI Taxonomy" id="1560005"/>
    <lineage>
        <taxon>Bacteria</taxon>
        <taxon>Pseudomonadati</taxon>
        <taxon>Acidobacteriota</taxon>
        <taxon>Terriglobia</taxon>
        <taxon>Terriglobales</taxon>
        <taxon>Acidobacteriaceae</taxon>
        <taxon>Edaphobacter</taxon>
    </lineage>
</organism>
<evidence type="ECO:0000256" key="6">
    <source>
        <dbReference type="ARBA" id="ARBA00023136"/>
    </source>
</evidence>
<comment type="similarity">
    <text evidence="1">Belongs to the Lgt family.</text>
</comment>
<evidence type="ECO:0000256" key="7">
    <source>
        <dbReference type="SAM" id="Phobius"/>
    </source>
</evidence>
<protein>
    <recommendedName>
        <fullName evidence="10">Phosphatidylglycerol:prolipoprotein diacylglycerol transferase</fullName>
    </recommendedName>
</protein>
<dbReference type="AlphaFoldDB" id="A0A917H1D3"/>
<dbReference type="InterPro" id="IPR001640">
    <property type="entry name" value="Lgt"/>
</dbReference>
<evidence type="ECO:0000256" key="2">
    <source>
        <dbReference type="ARBA" id="ARBA00022475"/>
    </source>
</evidence>
<dbReference type="RefSeq" id="WP_188552349.1">
    <property type="nucleotide sequence ID" value="NZ_BMGT01000001.1"/>
</dbReference>